<dbReference type="PATRIC" id="fig|1444770.3.peg.2126"/>
<organism evidence="1 3">
    <name type="scientific">Xylella taiwanensis</name>
    <dbReference type="NCBI Taxonomy" id="1444770"/>
    <lineage>
        <taxon>Bacteria</taxon>
        <taxon>Pseudomonadati</taxon>
        <taxon>Pseudomonadota</taxon>
        <taxon>Gammaproteobacteria</taxon>
        <taxon>Lysobacterales</taxon>
        <taxon>Lysobacteraceae</taxon>
        <taxon>Xylella</taxon>
    </lineage>
</organism>
<dbReference type="AlphaFoldDB" id="Z9JHY2"/>
<evidence type="ECO:0000313" key="1">
    <source>
        <dbReference type="EMBL" id="EWS77799.1"/>
    </source>
</evidence>
<reference evidence="2" key="2">
    <citation type="submission" date="2021-11" db="EMBL/GenBank/DDBJ databases">
        <title>Genome sequence of Xylella taiwanensis PLS432.</title>
        <authorList>
            <person name="Weng L.-W."/>
            <person name="Su C.-C."/>
            <person name="Tsai C.-W."/>
            <person name="Kuo C.-H."/>
        </authorList>
    </citation>
    <scope>NUCLEOTIDE SEQUENCE</scope>
    <source>
        <strain evidence="2">PLS432</strain>
    </source>
</reference>
<gene>
    <name evidence="1" type="ORF">AF72_08990</name>
    <name evidence="2" type="ORF">LPH55_11495</name>
</gene>
<dbReference type="Proteomes" id="UP000020406">
    <property type="component" value="Unassembled WGS sequence"/>
</dbReference>
<comment type="caution">
    <text evidence="1">The sequence shown here is derived from an EMBL/GenBank/DDBJ whole genome shotgun (WGS) entry which is preliminary data.</text>
</comment>
<dbReference type="EMBL" id="JAJPPU010000004">
    <property type="protein sequence ID" value="MCD8474061.1"/>
    <property type="molecule type" value="Genomic_DNA"/>
</dbReference>
<protein>
    <submittedName>
        <fullName evidence="1">Uncharacterized protein</fullName>
    </submittedName>
</protein>
<evidence type="ECO:0000313" key="4">
    <source>
        <dbReference type="Proteomes" id="UP001430701"/>
    </source>
</evidence>
<sequence length="51" mass="5873">MALCRLLRLPVLALVWLMMQVNPVLTGIDDWHEAVRDHAVHLHDAPTLYID</sequence>
<dbReference type="EMBL" id="JDSQ01000014">
    <property type="protein sequence ID" value="EWS77799.1"/>
    <property type="molecule type" value="Genomic_DNA"/>
</dbReference>
<dbReference type="STRING" id="1444770.AF72_08990"/>
<name>Z9JHY2_9GAMM</name>
<accession>Z9JHY2</accession>
<keyword evidence="4" id="KW-1185">Reference proteome</keyword>
<dbReference type="RefSeq" id="WP_160165192.1">
    <property type="nucleotide sequence ID" value="NZ_CP053627.1"/>
</dbReference>
<evidence type="ECO:0000313" key="2">
    <source>
        <dbReference type="EMBL" id="MCD8474061.1"/>
    </source>
</evidence>
<dbReference type="GeneID" id="68900968"/>
<evidence type="ECO:0000313" key="3">
    <source>
        <dbReference type="Proteomes" id="UP000020406"/>
    </source>
</evidence>
<reference evidence="1 3" key="1">
    <citation type="journal article" date="2014" name="Genome Announc.">
        <title>Draft Genome Sequence of Xylella fastidiosa Pear Leaf Scorch Strain in Taiwan.</title>
        <authorList>
            <person name="Su C.C."/>
            <person name="Deng W.L."/>
            <person name="Jan F.J."/>
            <person name="Chang C.J."/>
            <person name="Huang H."/>
            <person name="Chen J."/>
        </authorList>
    </citation>
    <scope>NUCLEOTIDE SEQUENCE [LARGE SCALE GENOMIC DNA]</scope>
    <source>
        <strain evidence="1 3">PLS229</strain>
    </source>
</reference>
<proteinExistence type="predicted"/>
<dbReference type="Proteomes" id="UP001430701">
    <property type="component" value="Unassembled WGS sequence"/>
</dbReference>